<proteinExistence type="predicted"/>
<feature type="non-terminal residue" evidence="2">
    <location>
        <position position="38"/>
    </location>
</feature>
<organism evidence="2">
    <name type="scientific">uncultured Thermomicrobiales bacterium</name>
    <dbReference type="NCBI Taxonomy" id="1645740"/>
    <lineage>
        <taxon>Bacteria</taxon>
        <taxon>Pseudomonadati</taxon>
        <taxon>Thermomicrobiota</taxon>
        <taxon>Thermomicrobia</taxon>
        <taxon>Thermomicrobiales</taxon>
        <taxon>environmental samples</taxon>
    </lineage>
</organism>
<dbReference type="EMBL" id="CADCWN010000149">
    <property type="protein sequence ID" value="CAA9570488.1"/>
    <property type="molecule type" value="Genomic_DNA"/>
</dbReference>
<evidence type="ECO:0000313" key="2">
    <source>
        <dbReference type="EMBL" id="CAA9570488.1"/>
    </source>
</evidence>
<evidence type="ECO:0000256" key="1">
    <source>
        <dbReference type="SAM" id="MobiDB-lite"/>
    </source>
</evidence>
<sequence>CPWTRRAVSAAAPDRMPPSPASCARRLHPASASTGRSG</sequence>
<name>A0A6J4V720_9BACT</name>
<feature type="region of interest" description="Disordered" evidence="1">
    <location>
        <begin position="1"/>
        <end position="38"/>
    </location>
</feature>
<gene>
    <name evidence="2" type="ORF">AVDCRST_MAG18-1928</name>
</gene>
<feature type="non-terminal residue" evidence="2">
    <location>
        <position position="1"/>
    </location>
</feature>
<dbReference type="AlphaFoldDB" id="A0A6J4V720"/>
<accession>A0A6J4V720</accession>
<reference evidence="2" key="1">
    <citation type="submission" date="2020-02" db="EMBL/GenBank/DDBJ databases">
        <authorList>
            <person name="Meier V. D."/>
        </authorList>
    </citation>
    <scope>NUCLEOTIDE SEQUENCE</scope>
    <source>
        <strain evidence="2">AVDCRST_MAG18</strain>
    </source>
</reference>
<protein>
    <submittedName>
        <fullName evidence="2">Uncharacterized protein</fullName>
    </submittedName>
</protein>